<dbReference type="Pfam" id="PF20626">
    <property type="entry name" value="EGF_Sp38_C"/>
    <property type="match status" value="1"/>
</dbReference>
<dbReference type="GO" id="GO:0007339">
    <property type="term" value="P:binding of sperm to zona pellucida"/>
    <property type="evidence" value="ECO:0007669"/>
    <property type="project" value="InterPro"/>
</dbReference>
<organism evidence="9 10">
    <name type="scientific">Varanus komodoensis</name>
    <name type="common">Komodo dragon</name>
    <dbReference type="NCBI Taxonomy" id="61221"/>
    <lineage>
        <taxon>Eukaryota</taxon>
        <taxon>Metazoa</taxon>
        <taxon>Chordata</taxon>
        <taxon>Craniata</taxon>
        <taxon>Vertebrata</taxon>
        <taxon>Euteleostomi</taxon>
        <taxon>Lepidosauria</taxon>
        <taxon>Squamata</taxon>
        <taxon>Bifurcata</taxon>
        <taxon>Unidentata</taxon>
        <taxon>Episquamata</taxon>
        <taxon>Toxicofera</taxon>
        <taxon>Anguimorpha</taxon>
        <taxon>Paleoanguimorpha</taxon>
        <taxon>Varanoidea</taxon>
        <taxon>Varanidae</taxon>
        <taxon>Varanus</taxon>
    </lineage>
</organism>
<dbReference type="Ensembl" id="ENSVKKT00000020149.1">
    <property type="protein sequence ID" value="ENSVKKP00000019664.1"/>
    <property type="gene ID" value="ENSVKKG00000013305.1"/>
</dbReference>
<dbReference type="AlphaFoldDB" id="A0A8D2LBJ9"/>
<dbReference type="PANTHER" id="PTHR15443:SF4">
    <property type="entry name" value="ZONA PELLUCIDA-BINDING PROTEIN 2"/>
    <property type="match status" value="1"/>
</dbReference>
<dbReference type="InterPro" id="IPR010857">
    <property type="entry name" value="Sp38-bd"/>
</dbReference>
<feature type="domain" description="Zona-pellucida-binding protein 1/2 C-terminal" evidence="8">
    <location>
        <begin position="259"/>
        <end position="279"/>
    </location>
</feature>
<evidence type="ECO:0000256" key="4">
    <source>
        <dbReference type="ARBA" id="ARBA00022525"/>
    </source>
</evidence>
<name>A0A8D2LBJ9_VARKO</name>
<evidence type="ECO:0000313" key="9">
    <source>
        <dbReference type="Ensembl" id="ENSVKKP00000019664.1"/>
    </source>
</evidence>
<accession>A0A8D2LBJ9</accession>
<protein>
    <submittedName>
        <fullName evidence="9">Zona pellucida binding protein 2</fullName>
    </submittedName>
</protein>
<evidence type="ECO:0000256" key="6">
    <source>
        <dbReference type="ARBA" id="ARBA00023329"/>
    </source>
</evidence>
<dbReference type="InterPro" id="IPR048806">
    <property type="entry name" value="ZPBP1/2_N"/>
</dbReference>
<evidence type="ECO:0000256" key="2">
    <source>
        <dbReference type="ARBA" id="ARBA00004613"/>
    </source>
</evidence>
<keyword evidence="4" id="KW-0964">Secreted</keyword>
<dbReference type="Pfam" id="PF07354">
    <property type="entry name" value="Sp38"/>
    <property type="match status" value="1"/>
</dbReference>
<dbReference type="InterPro" id="IPR048805">
    <property type="entry name" value="ZPBP1/2_C"/>
</dbReference>
<comment type="similarity">
    <text evidence="3">Belongs to the zona pellucida-binding protein Sp38 family.</text>
</comment>
<evidence type="ECO:0000256" key="3">
    <source>
        <dbReference type="ARBA" id="ARBA00007196"/>
    </source>
</evidence>
<reference evidence="9" key="2">
    <citation type="submission" date="2025-09" db="UniProtKB">
        <authorList>
            <consortium name="Ensembl"/>
        </authorList>
    </citation>
    <scope>IDENTIFICATION</scope>
</reference>
<keyword evidence="5" id="KW-0325">Glycoprotein</keyword>
<evidence type="ECO:0000259" key="7">
    <source>
        <dbReference type="Pfam" id="PF07354"/>
    </source>
</evidence>
<dbReference type="Proteomes" id="UP000694545">
    <property type="component" value="Unplaced"/>
</dbReference>
<comment type="subcellular location">
    <subcellularLocation>
        <location evidence="1">Cytoplasmic vesicle</location>
        <location evidence="1">Secretory vesicle</location>
        <location evidence="1">Acrosome</location>
    </subcellularLocation>
    <subcellularLocation>
        <location evidence="2">Secreted</location>
    </subcellularLocation>
</comment>
<sequence>AQYSVKLIKKNYIYGNINHDVNVYVKVHRDSPFLVCMDVSLAQSEVIDPNYLWIGPDGQTLKGKSYVNLTETGKLMVHDFREHMSGPYTCTLTYRVFRNDMQVEQEKVKAYKFMVYAYREPDYTYRISVHFTTKECSLAANQQFFEELKKILNNLISYLTCHIIEPAYKCYSVKRPNHGLVDELFVVFEVNPFAPGWEAICHHVTPDCEDVTNSRVQKARLLIEEFFRRQQYILKDEYENIPVIHYIDHSFQVTRLDSCRPGFGKNDVIHNDCANCCGIYAFIYLFSPPIPFSRATRTAGMDFSFPIYPCNSVKWVRLRISD</sequence>
<evidence type="ECO:0000313" key="10">
    <source>
        <dbReference type="Proteomes" id="UP000694545"/>
    </source>
</evidence>
<dbReference type="PANTHER" id="PTHR15443">
    <property type="entry name" value="ZONA PELLUCIDA BINDING PROTEIN SP38"/>
    <property type="match status" value="1"/>
</dbReference>
<keyword evidence="6" id="KW-0968">Cytoplasmic vesicle</keyword>
<dbReference type="GO" id="GO:0001675">
    <property type="term" value="P:acrosome assembly"/>
    <property type="evidence" value="ECO:0007669"/>
    <property type="project" value="TreeGrafter"/>
</dbReference>
<keyword evidence="10" id="KW-1185">Reference proteome</keyword>
<reference evidence="9" key="1">
    <citation type="submission" date="2025-08" db="UniProtKB">
        <authorList>
            <consortium name="Ensembl"/>
        </authorList>
    </citation>
    <scope>IDENTIFICATION</scope>
</reference>
<evidence type="ECO:0000259" key="8">
    <source>
        <dbReference type="Pfam" id="PF20626"/>
    </source>
</evidence>
<dbReference type="GO" id="GO:0002199">
    <property type="term" value="C:zona pellucida receptor complex"/>
    <property type="evidence" value="ECO:0007669"/>
    <property type="project" value="TreeGrafter"/>
</dbReference>
<feature type="domain" description="Zona-pellucida-binding protein 1/2 N-terminal" evidence="7">
    <location>
        <begin position="21"/>
        <end position="119"/>
    </location>
</feature>
<dbReference type="GO" id="GO:0005576">
    <property type="term" value="C:extracellular region"/>
    <property type="evidence" value="ECO:0007669"/>
    <property type="project" value="UniProtKB-SubCell"/>
</dbReference>
<evidence type="ECO:0000256" key="1">
    <source>
        <dbReference type="ARBA" id="ARBA00004218"/>
    </source>
</evidence>
<dbReference type="GO" id="GO:0001669">
    <property type="term" value="C:acrosomal vesicle"/>
    <property type="evidence" value="ECO:0007669"/>
    <property type="project" value="UniProtKB-SubCell"/>
</dbReference>
<proteinExistence type="inferred from homology"/>
<evidence type="ECO:0000256" key="5">
    <source>
        <dbReference type="ARBA" id="ARBA00023180"/>
    </source>
</evidence>